<feature type="compositionally biased region" description="Polar residues" evidence="1">
    <location>
        <begin position="174"/>
        <end position="192"/>
    </location>
</feature>
<evidence type="ECO:0000259" key="2">
    <source>
        <dbReference type="Pfam" id="PF23940"/>
    </source>
</evidence>
<gene>
    <name evidence="5" type="ORF">RclHR1_11000006</name>
</gene>
<organism evidence="5 6">
    <name type="scientific">Rhizophagus clarus</name>
    <dbReference type="NCBI Taxonomy" id="94130"/>
    <lineage>
        <taxon>Eukaryota</taxon>
        <taxon>Fungi</taxon>
        <taxon>Fungi incertae sedis</taxon>
        <taxon>Mucoromycota</taxon>
        <taxon>Glomeromycotina</taxon>
        <taxon>Glomeromycetes</taxon>
        <taxon>Glomerales</taxon>
        <taxon>Glomeraceae</taxon>
        <taxon>Rhizophagus</taxon>
    </lineage>
</organism>
<dbReference type="Pfam" id="PF23940">
    <property type="entry name" value="DUF7275"/>
    <property type="match status" value="1"/>
</dbReference>
<dbReference type="Proteomes" id="UP000247702">
    <property type="component" value="Unassembled WGS sequence"/>
</dbReference>
<dbReference type="InterPro" id="IPR055700">
    <property type="entry name" value="DUF7276"/>
</dbReference>
<dbReference type="Pfam" id="PF23941">
    <property type="entry name" value="DUF7276"/>
    <property type="match status" value="1"/>
</dbReference>
<dbReference type="Pfam" id="PF23942">
    <property type="entry name" value="DUF7277"/>
    <property type="match status" value="1"/>
</dbReference>
<dbReference type="EMBL" id="BEXD01000115">
    <property type="protein sequence ID" value="GBB84450.1"/>
    <property type="molecule type" value="Genomic_DNA"/>
</dbReference>
<reference evidence="5 6" key="1">
    <citation type="submission" date="2017-11" db="EMBL/GenBank/DDBJ databases">
        <title>The genome of Rhizophagus clarus HR1 reveals common genetic basis of auxotrophy among arbuscular mycorrhizal fungi.</title>
        <authorList>
            <person name="Kobayashi Y."/>
        </authorList>
    </citation>
    <scope>NUCLEOTIDE SEQUENCE [LARGE SCALE GENOMIC DNA]</scope>
    <source>
        <strain evidence="5 6">HR1</strain>
    </source>
</reference>
<name>A0A2Z6Q385_9GLOM</name>
<comment type="caution">
    <text evidence="5">The sequence shown here is derived from an EMBL/GenBank/DDBJ whole genome shotgun (WGS) entry which is preliminary data.</text>
</comment>
<accession>A0A2Z6Q385</accession>
<feature type="domain" description="DUF7277" evidence="4">
    <location>
        <begin position="37"/>
        <end position="151"/>
    </location>
</feature>
<sequence>MIFKPIILSSEANQILSILKDIAKDDEDNNTSLTNYPVLIGSGAAKWHISSFREPNDLDLIATPLQTISFINGINKYAIFKEIKLVYYPEGGLKIIAESQHVDGRKSIIFDIELISDKVDLLKKKESDGDNEDDSEKESDGDNEDIIHDLNEEDDKNHDSKNDVYNKDIEFENFDNSQPKPSYNSISKTQSPQRDEQIELMLKTRIKETEIIQGIPGSHINLNMTNEEFLDYNDNLFVQRHIPHDDIHELIKYGDRPIYESLKKDKSKAWIEKSLFEKIDYQTKLNCVREEAMAIALERYLIPMISKDQETSYNLALNRICTTLTKGWFRQFAVDNYPQLINLDIDKDLVSIANDIINKNPLKQKKKRELIDPETLAIFETIRPYTEIDKSLDDVIIELGSDVHLEDWKHSWKHFWKAWKHNSLINSFGLEASNRTLFHWKHKMHITGIRYKDDDETSESDYTDSRYIGFEYYDPLNLHPQGIHNYVNYKKGYRTPGFSEVLGSTRHVFALKYELEVSTGGSWSVGSDYWKPIKISAKSADYYAQKLGIPGFNGDLLFKYVLYYLNPTFPENGDKPLKHVLRKLLKKEPQEHLWYHFWDYALKTGQTTFR</sequence>
<proteinExistence type="predicted"/>
<dbReference type="AlphaFoldDB" id="A0A2Z6Q385"/>
<evidence type="ECO:0000313" key="5">
    <source>
        <dbReference type="EMBL" id="GBB84450.1"/>
    </source>
</evidence>
<evidence type="ECO:0000313" key="6">
    <source>
        <dbReference type="Proteomes" id="UP000247702"/>
    </source>
</evidence>
<keyword evidence="6" id="KW-1185">Reference proteome</keyword>
<evidence type="ECO:0000259" key="3">
    <source>
        <dbReference type="Pfam" id="PF23941"/>
    </source>
</evidence>
<evidence type="ECO:0000259" key="4">
    <source>
        <dbReference type="Pfam" id="PF23942"/>
    </source>
</evidence>
<feature type="domain" description="DUF7276" evidence="3">
    <location>
        <begin position="455"/>
        <end position="604"/>
    </location>
</feature>
<protein>
    <submittedName>
        <fullName evidence="5">Uncharacterized protein</fullName>
    </submittedName>
</protein>
<dbReference type="InterPro" id="IPR055699">
    <property type="entry name" value="DUF7275"/>
</dbReference>
<feature type="region of interest" description="Disordered" evidence="1">
    <location>
        <begin position="125"/>
        <end position="194"/>
    </location>
</feature>
<feature type="domain" description="DUF7275" evidence="2">
    <location>
        <begin position="166"/>
        <end position="357"/>
    </location>
</feature>
<feature type="compositionally biased region" description="Basic and acidic residues" evidence="1">
    <location>
        <begin position="145"/>
        <end position="170"/>
    </location>
</feature>
<feature type="compositionally biased region" description="Acidic residues" evidence="1">
    <location>
        <begin position="129"/>
        <end position="144"/>
    </location>
</feature>
<evidence type="ECO:0000256" key="1">
    <source>
        <dbReference type="SAM" id="MobiDB-lite"/>
    </source>
</evidence>
<dbReference type="InterPro" id="IPR055701">
    <property type="entry name" value="DUF7277"/>
</dbReference>